<accession>A0A1A9VN64</accession>
<name>A0A1A9VN64_GLOAU</name>
<organism evidence="1 2">
    <name type="scientific">Glossina austeni</name>
    <name type="common">Savannah tsetse fly</name>
    <dbReference type="NCBI Taxonomy" id="7395"/>
    <lineage>
        <taxon>Eukaryota</taxon>
        <taxon>Metazoa</taxon>
        <taxon>Ecdysozoa</taxon>
        <taxon>Arthropoda</taxon>
        <taxon>Hexapoda</taxon>
        <taxon>Insecta</taxon>
        <taxon>Pterygota</taxon>
        <taxon>Neoptera</taxon>
        <taxon>Endopterygota</taxon>
        <taxon>Diptera</taxon>
        <taxon>Brachycera</taxon>
        <taxon>Muscomorpha</taxon>
        <taxon>Hippoboscoidea</taxon>
        <taxon>Glossinidae</taxon>
        <taxon>Glossina</taxon>
    </lineage>
</organism>
<dbReference type="AlphaFoldDB" id="A0A1A9VN64"/>
<evidence type="ECO:0000313" key="1">
    <source>
        <dbReference type="EnsemblMetazoa" id="GAUT042318-PA"/>
    </source>
</evidence>
<evidence type="ECO:0000313" key="2">
    <source>
        <dbReference type="Proteomes" id="UP000078200"/>
    </source>
</evidence>
<sequence>MEVTGDRVRQPLYKKHSVSSAFRAMAANISSRLDCMALSNEAFGCVGDIVNGESVDGGEESGDNCDGETVDGVADVPANVKLFGTLRERLCTAIESDLKDR</sequence>
<reference evidence="1" key="1">
    <citation type="submission" date="2020-05" db="UniProtKB">
        <authorList>
            <consortium name="EnsemblMetazoa"/>
        </authorList>
    </citation>
    <scope>IDENTIFICATION</scope>
    <source>
        <strain evidence="1">TTRI</strain>
    </source>
</reference>
<proteinExistence type="predicted"/>
<dbReference type="Proteomes" id="UP000078200">
    <property type="component" value="Unassembled WGS sequence"/>
</dbReference>
<protein>
    <submittedName>
        <fullName evidence="1">Uncharacterized protein</fullName>
    </submittedName>
</protein>
<keyword evidence="2" id="KW-1185">Reference proteome</keyword>
<dbReference type="VEuPathDB" id="VectorBase:GAUT042318"/>
<dbReference type="EnsemblMetazoa" id="GAUT042318-RA">
    <property type="protein sequence ID" value="GAUT042318-PA"/>
    <property type="gene ID" value="GAUT042318"/>
</dbReference>